<gene>
    <name evidence="1" type="ORF">GCM10010136_02050</name>
</gene>
<protein>
    <submittedName>
        <fullName evidence="1">Uncharacterized protein</fullName>
    </submittedName>
</protein>
<evidence type="ECO:0000313" key="2">
    <source>
        <dbReference type="Proteomes" id="UP000641137"/>
    </source>
</evidence>
<reference evidence="1" key="1">
    <citation type="journal article" date="2014" name="Int. J. Syst. Evol. Microbiol.">
        <title>Complete genome sequence of Corynebacterium casei LMG S-19264T (=DSM 44701T), isolated from a smear-ripened cheese.</title>
        <authorList>
            <consortium name="US DOE Joint Genome Institute (JGI-PGF)"/>
            <person name="Walter F."/>
            <person name="Albersmeier A."/>
            <person name="Kalinowski J."/>
            <person name="Ruckert C."/>
        </authorList>
    </citation>
    <scope>NUCLEOTIDE SEQUENCE</scope>
    <source>
        <strain evidence="1">KCTC 42097</strain>
    </source>
</reference>
<evidence type="ECO:0000313" key="1">
    <source>
        <dbReference type="EMBL" id="GHC61485.1"/>
    </source>
</evidence>
<dbReference type="AlphaFoldDB" id="A0A8J3DKP3"/>
<reference evidence="1" key="2">
    <citation type="submission" date="2020-09" db="EMBL/GenBank/DDBJ databases">
        <authorList>
            <person name="Sun Q."/>
            <person name="Kim S."/>
        </authorList>
    </citation>
    <scope>NUCLEOTIDE SEQUENCE</scope>
    <source>
        <strain evidence="1">KCTC 42097</strain>
    </source>
</reference>
<comment type="caution">
    <text evidence="1">The sequence shown here is derived from an EMBL/GenBank/DDBJ whole genome shotgun (WGS) entry which is preliminary data.</text>
</comment>
<organism evidence="1 2">
    <name type="scientific">Limoniibacter endophyticus</name>
    <dbReference type="NCBI Taxonomy" id="1565040"/>
    <lineage>
        <taxon>Bacteria</taxon>
        <taxon>Pseudomonadati</taxon>
        <taxon>Pseudomonadota</taxon>
        <taxon>Alphaproteobacteria</taxon>
        <taxon>Hyphomicrobiales</taxon>
        <taxon>Bartonellaceae</taxon>
        <taxon>Limoniibacter</taxon>
    </lineage>
</organism>
<dbReference type="RefSeq" id="WP_189486934.1">
    <property type="nucleotide sequence ID" value="NZ_BMZO01000001.1"/>
</dbReference>
<sequence length="99" mass="10878">MKALVASACIAVIAFVGYYFWGEYEARARQVARVEAATARNKADRDEIFELANANPGETDMASAWCRLTVMRLDGGKLAGNREAARLVTNCMRFGLLSD</sequence>
<dbReference type="Proteomes" id="UP000641137">
    <property type="component" value="Unassembled WGS sequence"/>
</dbReference>
<keyword evidence="2" id="KW-1185">Reference proteome</keyword>
<dbReference type="EMBL" id="BMZO01000001">
    <property type="protein sequence ID" value="GHC61485.1"/>
    <property type="molecule type" value="Genomic_DNA"/>
</dbReference>
<accession>A0A8J3DKP3</accession>
<name>A0A8J3DKP3_9HYPH</name>
<proteinExistence type="predicted"/>